<organism evidence="2 3">
    <name type="scientific">Symbiodinium necroappetens</name>
    <dbReference type="NCBI Taxonomy" id="1628268"/>
    <lineage>
        <taxon>Eukaryota</taxon>
        <taxon>Sar</taxon>
        <taxon>Alveolata</taxon>
        <taxon>Dinophyceae</taxon>
        <taxon>Suessiales</taxon>
        <taxon>Symbiodiniaceae</taxon>
        <taxon>Symbiodinium</taxon>
    </lineage>
</organism>
<evidence type="ECO:0000313" key="2">
    <source>
        <dbReference type="EMBL" id="CAE7631491.1"/>
    </source>
</evidence>
<evidence type="ECO:0000313" key="3">
    <source>
        <dbReference type="Proteomes" id="UP000601435"/>
    </source>
</evidence>
<feature type="non-terminal residue" evidence="2">
    <location>
        <position position="50"/>
    </location>
</feature>
<name>A0A812VMS7_9DINO</name>
<keyword evidence="3" id="KW-1185">Reference proteome</keyword>
<gene>
    <name evidence="2" type="ORF">SNEC2469_LOCUS17791</name>
</gene>
<feature type="region of interest" description="Disordered" evidence="1">
    <location>
        <begin position="27"/>
        <end position="50"/>
    </location>
</feature>
<feature type="non-terminal residue" evidence="2">
    <location>
        <position position="1"/>
    </location>
</feature>
<protein>
    <submittedName>
        <fullName evidence="2">Uncharacterized protein</fullName>
    </submittedName>
</protein>
<accession>A0A812VMS7</accession>
<sequence length="50" mass="5139">ILVPGLDGAAGAGLHDHYLPVAAGVHHGRAARSGDSSGDKRPLWQFRPGP</sequence>
<proteinExistence type="predicted"/>
<dbReference type="Proteomes" id="UP000601435">
    <property type="component" value="Unassembled WGS sequence"/>
</dbReference>
<evidence type="ECO:0000256" key="1">
    <source>
        <dbReference type="SAM" id="MobiDB-lite"/>
    </source>
</evidence>
<reference evidence="2" key="1">
    <citation type="submission" date="2021-02" db="EMBL/GenBank/DDBJ databases">
        <authorList>
            <person name="Dougan E. K."/>
            <person name="Rhodes N."/>
            <person name="Thang M."/>
            <person name="Chan C."/>
        </authorList>
    </citation>
    <scope>NUCLEOTIDE SEQUENCE</scope>
</reference>
<comment type="caution">
    <text evidence="2">The sequence shown here is derived from an EMBL/GenBank/DDBJ whole genome shotgun (WGS) entry which is preliminary data.</text>
</comment>
<dbReference type="EMBL" id="CAJNJA010029599">
    <property type="protein sequence ID" value="CAE7631491.1"/>
    <property type="molecule type" value="Genomic_DNA"/>
</dbReference>
<dbReference type="AlphaFoldDB" id="A0A812VMS7"/>